<dbReference type="Proteomes" id="UP000836402">
    <property type="component" value="Unassembled WGS sequence"/>
</dbReference>
<reference evidence="23" key="2">
    <citation type="journal article" date="2019" name="IMA Fungus">
        <title>Genome sequencing and comparison of five Tilletia species to identify candidate genes for the detection of regulated species infecting wheat.</title>
        <authorList>
            <person name="Nguyen H.D.T."/>
            <person name="Sultana T."/>
            <person name="Kesanakurti P."/>
            <person name="Hambleton S."/>
        </authorList>
    </citation>
    <scope>NUCLEOTIDE SEQUENCE</scope>
    <source>
        <strain evidence="23">DAOMC 238032</strain>
    </source>
</reference>
<sequence length="1427" mass="152279">MVLIRAGPSVLNSAKRDQLLASLQAHSSSIATIEPIFIHFVLTTDSSHNDGLEHNTLDTLLTYGDDVAAPAARNQLNDALQNKTQSTGILYVSPRQGSLSPWSSKATDIARICGLAKLVRRIERGIAYLITLAPDSDLSLETIASNEAITALLHDRMTQVIATTLPSKDSFLPRSDPAPLRHVDLIGDGSASSREQALARLVDANGKLGLALANDEITYLVNAYVPQQSSTKNESDVQALNRNPTDVELFMFAQVNSEHCRHKIFNADWTIDGESKPNTLFGMIRNTHKITPQHTISAYSDNAAVLEGYSANRFAPSAQHDQTYTPNEEPMPILIKVETHNHPTAVSPYPGAATGSGGEIRDEGAVGRGSKPKAGLVGFMTSNLDLHTQDGKSKNAWEAEAFGKPAHVASAYEIMRDAPLGSAAFNNEFGRPGLSGFWRTFCERVPAVLPDGKETTEVRGYHKPIMLAGGLGNVRPQHALKSKITAGAAIVVLGGPGMLIGLGGGAASSMTTSGSAERAQLDFASVQRENPEMQRRCQQVIDACVALDVGAGAGAGALGSNPIQSIHDVGAGGISNALPELVHDAGLGARFELRDVPIDDPGMSPMEIWCNESQERYVLAIQPGEGLDRFEAIAKRERCPYGIVGYATEEERLVLTDRLLGNTPIDLPMSTLFGKPPKIAREAKSLKPAHHAFDSSLRSYLPSDKSDLSSALTEAVERVMHLPTVGSKSFLITIGDRSVTGLVARDQMVGPWQVPVADVAVTRTSYGFDDCLTGEAMATGERTPLALLSAAASARMAVGEALTNLVAASVGDLRRCKLSANWMCAAGHGDEGTRLYEAVQAVGLDLCPALGLSIPVGKDSMSMRMAWEEGEGDSRAVTAPLSLVITAFAPVDAIDDTWTPQLRTDVGESVLMFVDLAKGKQRLGGSALAQVFRQLGDEAPDVEDAAALKAFVEAAHTLKGLKVQKRKEPSLVLAYHDRSDGGLFTTVAEMCFAGRVGASVEVDALGEAALADPIAALFNEELGAIMQVRPGDVKAVKMVLSSVGFPLEAVKIIGKVNEDAHDQSFQITLKGKNIYSSTRAQLQRAWAETSYRMQSLRDNPLTAQSEYDLITDEPTSPAELAYQLTYLPQADVLASLAPSPERPITSSPKVAILREQGVNGQVEMAWAFSRAGFCAVDVHMDDLISGRVSLSSFVGLAACGGFSYGDVLGAGSGWAKSILLHDRVRGEFVMFLAKRTDTFALGVCNGCQMLSQLAKAGLIPGAERWPSFKPNESARYEGRVCMVEIAPDEEGASTNKSIFFSDMGGSRIPAIVAHGEGRASFASSEDLEHCESQKLVAVRYVEMGASAGSGAGVSGQGTTRYPINPNGSANGITAVQSPDGRVLAMMPHPERGVSAEAMSWRPSSAAREWKGRGPWQRMFENARRFVG</sequence>
<dbReference type="Pfam" id="PF18072">
    <property type="entry name" value="FGAR-AT_linker"/>
    <property type="match status" value="1"/>
</dbReference>
<dbReference type="FunFam" id="3.30.1330.10:FF:000002">
    <property type="entry name" value="Phosphoribosylformylglycinamidine synthase"/>
    <property type="match status" value="1"/>
</dbReference>
<evidence type="ECO:0000259" key="21">
    <source>
        <dbReference type="Pfam" id="PF22689"/>
    </source>
</evidence>
<accession>A0A177VAF8</accession>
<evidence type="ECO:0000259" key="18">
    <source>
        <dbReference type="Pfam" id="PF02769"/>
    </source>
</evidence>
<dbReference type="FunFam" id="3.90.650.10:FF:000005">
    <property type="entry name" value="Phosphoribosylformylglycinamidine synthase"/>
    <property type="match status" value="1"/>
</dbReference>
<dbReference type="Gene3D" id="3.30.1330.10">
    <property type="entry name" value="PurM-like, N-terminal domain"/>
    <property type="match status" value="2"/>
</dbReference>
<keyword evidence="25" id="KW-1185">Reference proteome</keyword>
<dbReference type="InterPro" id="IPR040707">
    <property type="entry name" value="FGAR-AT_N"/>
</dbReference>
<dbReference type="Gene3D" id="3.40.50.880">
    <property type="match status" value="1"/>
</dbReference>
<keyword evidence="11" id="KW-0460">Magnesium</keyword>
<dbReference type="GO" id="GO:0006189">
    <property type="term" value="P:'de novo' IMP biosynthetic process"/>
    <property type="evidence" value="ECO:0007669"/>
    <property type="project" value="UniProtKB-UniPathway"/>
</dbReference>
<keyword evidence="6" id="KW-0436">Ligase</keyword>
<dbReference type="Proteomes" id="UP000077671">
    <property type="component" value="Unassembled WGS sequence"/>
</dbReference>
<dbReference type="FunFam" id="3.90.650.10:FF:000002">
    <property type="entry name" value="Phosphoribosylformylglycinamidine synthase"/>
    <property type="match status" value="1"/>
</dbReference>
<keyword evidence="10" id="KW-0067">ATP-binding</keyword>
<feature type="domain" description="Phosphoribosylformylglycinamidine synthase N-terminal" evidence="20">
    <location>
        <begin position="37"/>
        <end position="168"/>
    </location>
</feature>
<dbReference type="Pfam" id="PF02769">
    <property type="entry name" value="AIRS_C"/>
    <property type="match status" value="2"/>
</dbReference>
<dbReference type="Pfam" id="PF22689">
    <property type="entry name" value="FGAR-AT_PurM_N-like"/>
    <property type="match status" value="1"/>
</dbReference>
<dbReference type="GO" id="GO:0046872">
    <property type="term" value="F:metal ion binding"/>
    <property type="evidence" value="ECO:0007669"/>
    <property type="project" value="UniProtKB-KW"/>
</dbReference>
<feature type="domain" description="PurM-like C-terminal" evidence="18">
    <location>
        <begin position="486"/>
        <end position="656"/>
    </location>
</feature>
<dbReference type="GO" id="GO:0005737">
    <property type="term" value="C:cytoplasm"/>
    <property type="evidence" value="ECO:0007669"/>
    <property type="project" value="UniProtKB-SubCell"/>
</dbReference>
<feature type="domain" description="FGAR-AT PurM N-terminal-like" evidence="21">
    <location>
        <begin position="727"/>
        <end position="890"/>
    </location>
</feature>
<keyword evidence="12" id="KW-0315">Glutamine amidotransferase</keyword>
<evidence type="ECO:0000256" key="11">
    <source>
        <dbReference type="ARBA" id="ARBA00022842"/>
    </source>
</evidence>
<dbReference type="Gene3D" id="3.90.650.10">
    <property type="entry name" value="PurM-like C-terminal domain"/>
    <property type="match status" value="2"/>
</dbReference>
<evidence type="ECO:0000256" key="2">
    <source>
        <dbReference type="ARBA" id="ARBA00004920"/>
    </source>
</evidence>
<dbReference type="InterPro" id="IPR010073">
    <property type="entry name" value="PurL_large"/>
</dbReference>
<dbReference type="GO" id="GO:0005524">
    <property type="term" value="F:ATP binding"/>
    <property type="evidence" value="ECO:0007669"/>
    <property type="project" value="UniProtKB-KW"/>
</dbReference>
<evidence type="ECO:0000313" key="22">
    <source>
        <dbReference type="EMBL" id="CAD6946743.1"/>
    </source>
</evidence>
<evidence type="ECO:0000256" key="1">
    <source>
        <dbReference type="ARBA" id="ARBA00004496"/>
    </source>
</evidence>
<dbReference type="Pfam" id="PF18076">
    <property type="entry name" value="FGAR-AT_N"/>
    <property type="match status" value="1"/>
</dbReference>
<comment type="caution">
    <text evidence="23">The sequence shown here is derived from an EMBL/GenBank/DDBJ whole genome shotgun (WGS) entry which is preliminary data.</text>
</comment>
<evidence type="ECO:0000313" key="25">
    <source>
        <dbReference type="Proteomes" id="UP000836402"/>
    </source>
</evidence>
<evidence type="ECO:0000256" key="16">
    <source>
        <dbReference type="ARBA" id="ARBA00057317"/>
    </source>
</evidence>
<dbReference type="CDD" id="cd02203">
    <property type="entry name" value="PurL_repeat1"/>
    <property type="match status" value="1"/>
</dbReference>
<comment type="function">
    <text evidence="16">Phosphoribosylformylglycinamidine synthase involved in the purines biosynthetic pathway. Catalyzes the ATP-dependent conversion of formylglycinamide ribonucleotide (FGAR) and glutamine to yield formylglycinamidine ribonucleotide (FGAM) and glutamate.</text>
</comment>
<comment type="similarity">
    <text evidence="3">In the N-terminal section; belongs to the FGAMS family.</text>
</comment>
<dbReference type="HAMAP" id="MF_00419">
    <property type="entry name" value="PurL_1"/>
    <property type="match status" value="1"/>
</dbReference>
<comment type="pathway">
    <text evidence="2">Purine metabolism; IMP biosynthesis via de novo pathway; 5-amino-1-(5-phospho-D-ribosyl)imidazole from N(2)-formyl-N(1)-(5-phospho-D-ribosyl)glycinamide: step 1/2.</text>
</comment>
<organism evidence="23 24">
    <name type="scientific">Tilletia caries</name>
    <name type="common">wheat bunt fungus</name>
    <dbReference type="NCBI Taxonomy" id="13290"/>
    <lineage>
        <taxon>Eukaryota</taxon>
        <taxon>Fungi</taxon>
        <taxon>Dikarya</taxon>
        <taxon>Basidiomycota</taxon>
        <taxon>Ustilaginomycotina</taxon>
        <taxon>Exobasidiomycetes</taxon>
        <taxon>Tilletiales</taxon>
        <taxon>Tilletiaceae</taxon>
        <taxon>Tilletia</taxon>
    </lineage>
</organism>
<feature type="domain" description="PurM-like C-terminal" evidence="18">
    <location>
        <begin position="921"/>
        <end position="1062"/>
    </location>
</feature>
<dbReference type="SMART" id="SM01211">
    <property type="entry name" value="GATase_5"/>
    <property type="match status" value="1"/>
</dbReference>
<reference evidence="22" key="3">
    <citation type="submission" date="2020-10" db="EMBL/GenBank/DDBJ databases">
        <authorList>
            <person name="Sedaghatjoo S."/>
        </authorList>
    </citation>
    <scope>NUCLEOTIDE SEQUENCE</scope>
    <source>
        <strain evidence="22">AZH3</strain>
    </source>
</reference>
<dbReference type="Pfam" id="PF13507">
    <property type="entry name" value="GATase_5"/>
    <property type="match status" value="1"/>
</dbReference>
<evidence type="ECO:0000256" key="14">
    <source>
        <dbReference type="ARBA" id="ARBA00032632"/>
    </source>
</evidence>
<evidence type="ECO:0000256" key="12">
    <source>
        <dbReference type="ARBA" id="ARBA00022962"/>
    </source>
</evidence>
<dbReference type="SUPFAM" id="SSF56042">
    <property type="entry name" value="PurM C-terminal domain-like"/>
    <property type="match status" value="2"/>
</dbReference>
<dbReference type="CDD" id="cd02204">
    <property type="entry name" value="PurL_repeat2"/>
    <property type="match status" value="1"/>
</dbReference>
<dbReference type="EMBL" id="CAJHJG010005002">
    <property type="protein sequence ID" value="CAD6946743.1"/>
    <property type="molecule type" value="Genomic_DNA"/>
</dbReference>
<keyword evidence="9" id="KW-0658">Purine biosynthesis</keyword>
<dbReference type="InterPro" id="IPR036921">
    <property type="entry name" value="PurM-like_N_sf"/>
</dbReference>
<dbReference type="InterPro" id="IPR036676">
    <property type="entry name" value="PurM-like_C_sf"/>
</dbReference>
<dbReference type="UniPathway" id="UPA00074">
    <property type="reaction ID" value="UER00128"/>
</dbReference>
<keyword evidence="8" id="KW-0547">Nucleotide-binding</keyword>
<dbReference type="EC" id="6.3.5.3" evidence="4"/>
<keyword evidence="7" id="KW-0479">Metal-binding</keyword>
<dbReference type="GO" id="GO:0004642">
    <property type="term" value="F:phosphoribosylformylglycinamidine synthase activity"/>
    <property type="evidence" value="ECO:0007669"/>
    <property type="project" value="UniProtKB-EC"/>
</dbReference>
<dbReference type="SUPFAM" id="SSF55326">
    <property type="entry name" value="PurM N-terminal domain-like"/>
    <property type="match status" value="2"/>
</dbReference>
<dbReference type="NCBIfam" id="NF003672">
    <property type="entry name" value="PRK05297.1"/>
    <property type="match status" value="1"/>
</dbReference>
<evidence type="ECO:0000313" key="23">
    <source>
        <dbReference type="EMBL" id="KAE8265216.1"/>
    </source>
</evidence>
<evidence type="ECO:0000256" key="9">
    <source>
        <dbReference type="ARBA" id="ARBA00022755"/>
    </source>
</evidence>
<evidence type="ECO:0000259" key="19">
    <source>
        <dbReference type="Pfam" id="PF18072"/>
    </source>
</evidence>
<dbReference type="FunFam" id="3.30.1330.10:FF:000005">
    <property type="entry name" value="Phosphoribosylformylglycinamidine synthase"/>
    <property type="match status" value="1"/>
</dbReference>
<dbReference type="PANTHER" id="PTHR10099">
    <property type="entry name" value="PHOSPHORIBOSYLFORMYLGLYCINAMIDINE SYNTHASE"/>
    <property type="match status" value="1"/>
</dbReference>
<evidence type="ECO:0000256" key="10">
    <source>
        <dbReference type="ARBA" id="ARBA00022840"/>
    </source>
</evidence>
<dbReference type="InterPro" id="IPR036604">
    <property type="entry name" value="PurS-like_sf"/>
</dbReference>
<comment type="catalytic activity">
    <reaction evidence="15">
        <text>N(2)-formyl-N(1)-(5-phospho-beta-D-ribosyl)glycinamide + L-glutamine + ATP + H2O = 2-formamido-N(1)-(5-O-phospho-beta-D-ribosyl)acetamidine + L-glutamate + ADP + phosphate + H(+)</text>
        <dbReference type="Rhea" id="RHEA:17129"/>
        <dbReference type="ChEBI" id="CHEBI:15377"/>
        <dbReference type="ChEBI" id="CHEBI:15378"/>
        <dbReference type="ChEBI" id="CHEBI:29985"/>
        <dbReference type="ChEBI" id="CHEBI:30616"/>
        <dbReference type="ChEBI" id="CHEBI:43474"/>
        <dbReference type="ChEBI" id="CHEBI:58359"/>
        <dbReference type="ChEBI" id="CHEBI:147286"/>
        <dbReference type="ChEBI" id="CHEBI:147287"/>
        <dbReference type="ChEBI" id="CHEBI:456216"/>
        <dbReference type="EC" id="6.3.5.3"/>
    </reaction>
</comment>
<dbReference type="InterPro" id="IPR055181">
    <property type="entry name" value="FGAR-AT_PurM_N-like"/>
</dbReference>
<evidence type="ECO:0000256" key="6">
    <source>
        <dbReference type="ARBA" id="ARBA00022598"/>
    </source>
</evidence>
<evidence type="ECO:0000256" key="17">
    <source>
        <dbReference type="ARBA" id="ARBA00071729"/>
    </source>
</evidence>
<evidence type="ECO:0000313" key="24">
    <source>
        <dbReference type="Proteomes" id="UP000077671"/>
    </source>
</evidence>
<dbReference type="FunFam" id="3.40.50.880:FF:000008">
    <property type="entry name" value="Phosphoribosylformylglycinamidine synthase"/>
    <property type="match status" value="1"/>
</dbReference>
<dbReference type="InterPro" id="IPR010918">
    <property type="entry name" value="PurM-like_C_dom"/>
</dbReference>
<dbReference type="SUPFAM" id="SSF52317">
    <property type="entry name" value="Class I glutamine amidotransferase-like"/>
    <property type="match status" value="1"/>
</dbReference>
<keyword evidence="5" id="KW-0963">Cytoplasm</keyword>
<dbReference type="PANTHER" id="PTHR10099:SF1">
    <property type="entry name" value="PHOSPHORIBOSYLFORMYLGLYCINAMIDINE SYNTHASE"/>
    <property type="match status" value="1"/>
</dbReference>
<evidence type="ECO:0000259" key="20">
    <source>
        <dbReference type="Pfam" id="PF18076"/>
    </source>
</evidence>
<gene>
    <name evidence="23" type="ORF">A4X03_0g411</name>
    <name evidence="22" type="ORF">JKIAZH3_G9823</name>
</gene>
<feature type="domain" description="Phosphoribosylformylglycinamidine synthase linker" evidence="19">
    <location>
        <begin position="202"/>
        <end position="263"/>
    </location>
</feature>
<reference evidence="23" key="1">
    <citation type="submission" date="2016-04" db="EMBL/GenBank/DDBJ databases">
        <authorList>
            <person name="Nguyen H.D."/>
            <person name="Kesanakurti P."/>
            <person name="Cullis J."/>
            <person name="Levesque C.A."/>
            <person name="Hambleton S."/>
        </authorList>
    </citation>
    <scope>NUCLEOTIDE SEQUENCE</scope>
    <source>
        <strain evidence="23">DAOMC 238032</strain>
    </source>
</reference>
<protein>
    <recommendedName>
        <fullName evidence="17">Phosphoribosylformylglycinamidine synthase</fullName>
        <ecNumber evidence="4">6.3.5.3</ecNumber>
    </recommendedName>
    <alternativeName>
        <fullName evidence="14">Formylglycinamide ribonucleotide amidotransferase</fullName>
    </alternativeName>
    <alternativeName>
        <fullName evidence="13">Formylglycinamide ribotide amidotransferase</fullName>
    </alternativeName>
</protein>
<evidence type="ECO:0000256" key="3">
    <source>
        <dbReference type="ARBA" id="ARBA00008608"/>
    </source>
</evidence>
<dbReference type="CDD" id="cd01740">
    <property type="entry name" value="GATase1_FGAR_AT"/>
    <property type="match status" value="1"/>
</dbReference>
<name>A0A177VAF8_9BASI</name>
<dbReference type="EMBL" id="LWDD02000023">
    <property type="protein sequence ID" value="KAE8265216.1"/>
    <property type="molecule type" value="Genomic_DNA"/>
</dbReference>
<dbReference type="NCBIfam" id="TIGR01735">
    <property type="entry name" value="FGAM_synt"/>
    <property type="match status" value="1"/>
</dbReference>
<dbReference type="InterPro" id="IPR041609">
    <property type="entry name" value="PurL_linker"/>
</dbReference>
<proteinExistence type="inferred from homology"/>
<evidence type="ECO:0000256" key="8">
    <source>
        <dbReference type="ARBA" id="ARBA00022741"/>
    </source>
</evidence>
<evidence type="ECO:0000256" key="7">
    <source>
        <dbReference type="ARBA" id="ARBA00022723"/>
    </source>
</evidence>
<evidence type="ECO:0000256" key="4">
    <source>
        <dbReference type="ARBA" id="ARBA00012747"/>
    </source>
</evidence>
<dbReference type="SUPFAM" id="SSF82697">
    <property type="entry name" value="PurS-like"/>
    <property type="match status" value="1"/>
</dbReference>
<evidence type="ECO:0000256" key="15">
    <source>
        <dbReference type="ARBA" id="ARBA00052585"/>
    </source>
</evidence>
<dbReference type="PROSITE" id="PS51273">
    <property type="entry name" value="GATASE_TYPE_1"/>
    <property type="match status" value="1"/>
</dbReference>
<evidence type="ECO:0000256" key="13">
    <source>
        <dbReference type="ARBA" id="ARBA00029823"/>
    </source>
</evidence>
<dbReference type="Gene3D" id="1.10.8.750">
    <property type="entry name" value="Phosphoribosylformylglycinamidine synthase, linker domain"/>
    <property type="match status" value="1"/>
</dbReference>
<dbReference type="SUPFAM" id="SSF109736">
    <property type="entry name" value="FGAM synthase PurL, linker domain"/>
    <property type="match status" value="1"/>
</dbReference>
<comment type="subcellular location">
    <subcellularLocation>
        <location evidence="1">Cytoplasm</location>
    </subcellularLocation>
</comment>
<evidence type="ECO:0000256" key="5">
    <source>
        <dbReference type="ARBA" id="ARBA00022490"/>
    </source>
</evidence>
<dbReference type="InterPro" id="IPR029062">
    <property type="entry name" value="Class_I_gatase-like"/>
</dbReference>